<gene>
    <name evidence="1" type="ORF">FG384_12365</name>
</gene>
<evidence type="ECO:0000313" key="2">
    <source>
        <dbReference type="Proteomes" id="UP000316626"/>
    </source>
</evidence>
<reference evidence="1 2" key="1">
    <citation type="submission" date="2019-06" db="EMBL/GenBank/DDBJ databases">
        <title>Psychrobacillus vulpis sp. nov., a new species isolated from feces of a red fox that inhabits in The Tablas de Daimiel Natural Park, Albacete, Spain.</title>
        <authorList>
            <person name="Rodriguez M."/>
            <person name="Reina J.C."/>
            <person name="Bejar V."/>
            <person name="Llamas I."/>
        </authorList>
    </citation>
    <scope>NUCLEOTIDE SEQUENCE [LARGE SCALE GENOMIC DNA]</scope>
    <source>
        <strain evidence="1 2">Z8</strain>
    </source>
</reference>
<dbReference type="EMBL" id="VDGI01000013">
    <property type="protein sequence ID" value="TQR19438.1"/>
    <property type="molecule type" value="Genomic_DNA"/>
</dbReference>
<evidence type="ECO:0000313" key="1">
    <source>
        <dbReference type="EMBL" id="TQR19438.1"/>
    </source>
</evidence>
<dbReference type="InterPro" id="IPR025372">
    <property type="entry name" value="DUF4362"/>
</dbReference>
<comment type="caution">
    <text evidence="1">The sequence shown here is derived from an EMBL/GenBank/DDBJ whole genome shotgun (WGS) entry which is preliminary data.</text>
</comment>
<name>A0A544TPR2_9BACI</name>
<dbReference type="AlphaFoldDB" id="A0A544TPR2"/>
<sequence>MGILKIKRFSEFLNNVEKGQKDNIRVVRYTEEGDPMLHDLEFDGEVIKSTSDTRRDKFGEGSINNTTCTSIEEVETTERTDYILEGCENIIDNVILVTWK</sequence>
<organism evidence="1 2">
    <name type="scientific">Psychrobacillus vulpis</name>
    <dbReference type="NCBI Taxonomy" id="2325572"/>
    <lineage>
        <taxon>Bacteria</taxon>
        <taxon>Bacillati</taxon>
        <taxon>Bacillota</taxon>
        <taxon>Bacilli</taxon>
        <taxon>Bacillales</taxon>
        <taxon>Bacillaceae</taxon>
        <taxon>Psychrobacillus</taxon>
    </lineage>
</organism>
<dbReference type="OrthoDB" id="1912370at2"/>
<dbReference type="RefSeq" id="WP_142642916.1">
    <property type="nucleotide sequence ID" value="NZ_VDGI01000013.1"/>
</dbReference>
<dbReference type="Proteomes" id="UP000316626">
    <property type="component" value="Unassembled WGS sequence"/>
</dbReference>
<proteinExistence type="predicted"/>
<dbReference type="Pfam" id="PF14275">
    <property type="entry name" value="DUF4362"/>
    <property type="match status" value="1"/>
</dbReference>
<protein>
    <submittedName>
        <fullName evidence="1">DUF4362 domain-containing protein</fullName>
    </submittedName>
</protein>
<accession>A0A544TPR2</accession>
<keyword evidence="2" id="KW-1185">Reference proteome</keyword>